<organism evidence="1 2">
    <name type="scientific">Paramarasmius palmivorus</name>
    <dbReference type="NCBI Taxonomy" id="297713"/>
    <lineage>
        <taxon>Eukaryota</taxon>
        <taxon>Fungi</taxon>
        <taxon>Dikarya</taxon>
        <taxon>Basidiomycota</taxon>
        <taxon>Agaricomycotina</taxon>
        <taxon>Agaricomycetes</taxon>
        <taxon>Agaricomycetidae</taxon>
        <taxon>Agaricales</taxon>
        <taxon>Marasmiineae</taxon>
        <taxon>Marasmiaceae</taxon>
        <taxon>Paramarasmius</taxon>
    </lineage>
</organism>
<dbReference type="AlphaFoldDB" id="A0AAW0D0W7"/>
<name>A0AAW0D0W7_9AGAR</name>
<evidence type="ECO:0000313" key="2">
    <source>
        <dbReference type="Proteomes" id="UP001383192"/>
    </source>
</evidence>
<dbReference type="Proteomes" id="UP001383192">
    <property type="component" value="Unassembled WGS sequence"/>
</dbReference>
<evidence type="ECO:0000313" key="1">
    <source>
        <dbReference type="EMBL" id="KAK7045980.1"/>
    </source>
</evidence>
<dbReference type="EMBL" id="JAYKXP010000022">
    <property type="protein sequence ID" value="KAK7045980.1"/>
    <property type="molecule type" value="Genomic_DNA"/>
</dbReference>
<proteinExistence type="predicted"/>
<comment type="caution">
    <text evidence="1">The sequence shown here is derived from an EMBL/GenBank/DDBJ whole genome shotgun (WGS) entry which is preliminary data.</text>
</comment>
<protein>
    <submittedName>
        <fullName evidence="1">Uncharacterized protein</fullName>
    </submittedName>
</protein>
<reference evidence="1 2" key="1">
    <citation type="submission" date="2024-01" db="EMBL/GenBank/DDBJ databases">
        <title>A draft genome for a cacao thread blight-causing isolate of Paramarasmius palmivorus.</title>
        <authorList>
            <person name="Baruah I.K."/>
            <person name="Bukari Y."/>
            <person name="Amoako-Attah I."/>
            <person name="Meinhardt L.W."/>
            <person name="Bailey B.A."/>
            <person name="Cohen S.P."/>
        </authorList>
    </citation>
    <scope>NUCLEOTIDE SEQUENCE [LARGE SCALE GENOMIC DNA]</scope>
    <source>
        <strain evidence="1 2">GH-12</strain>
    </source>
</reference>
<accession>A0AAW0D0W7</accession>
<gene>
    <name evidence="1" type="ORF">VNI00_006975</name>
</gene>
<sequence>MSDDHEALLSSLCQSWHWDSDGEHTITFNSGGTGQLVSRAEMSVWIASQFTWKAIDSPATTADNQLAIQIQLTQTRIPPWDSPTFTGRINEQVLIGEAFVPKSYLVTIERGSFIAPWDAQHMRRGAAPKYAFQLTFDQSPYPPRKEWREPEGGPDTLKIWDKKTFCAGKVESEEKGWFKSLFQ</sequence>
<keyword evidence="2" id="KW-1185">Reference proteome</keyword>